<feature type="transmembrane region" description="Helical" evidence="2">
    <location>
        <begin position="411"/>
        <end position="428"/>
    </location>
</feature>
<feature type="transmembrane region" description="Helical" evidence="2">
    <location>
        <begin position="215"/>
        <end position="237"/>
    </location>
</feature>
<keyword evidence="2" id="KW-1133">Transmembrane helix</keyword>
<keyword evidence="2" id="KW-0812">Transmembrane</keyword>
<comment type="caution">
    <text evidence="5">The sequence shown here is derived from an EMBL/GenBank/DDBJ whole genome shotgun (WGS) entry which is preliminary data.</text>
</comment>
<dbReference type="Gene3D" id="1.10.10.1870">
    <property type="entry name" value="ShTK domain-like"/>
    <property type="match status" value="1"/>
</dbReference>
<protein>
    <recommendedName>
        <fullName evidence="4">ShKT domain-containing protein</fullName>
    </recommendedName>
</protein>
<evidence type="ECO:0000256" key="1">
    <source>
        <dbReference type="PROSITE-ProRule" id="PRU01005"/>
    </source>
</evidence>
<feature type="transmembrane region" description="Helical" evidence="2">
    <location>
        <begin position="289"/>
        <end position="313"/>
    </location>
</feature>
<dbReference type="PROSITE" id="PS51670">
    <property type="entry name" value="SHKT"/>
    <property type="match status" value="2"/>
</dbReference>
<evidence type="ECO:0000313" key="5">
    <source>
        <dbReference type="EMBL" id="KAK0427450.1"/>
    </source>
</evidence>
<dbReference type="SMART" id="SM00254">
    <property type="entry name" value="ShKT"/>
    <property type="match status" value="4"/>
</dbReference>
<feature type="transmembrane region" description="Helical" evidence="2">
    <location>
        <begin position="443"/>
        <end position="465"/>
    </location>
</feature>
<feature type="transmembrane region" description="Helical" evidence="2">
    <location>
        <begin position="249"/>
        <end position="269"/>
    </location>
</feature>
<comment type="caution">
    <text evidence="1">Lacks conserved residue(s) required for the propagation of feature annotation.</text>
</comment>
<feature type="signal peptide" evidence="3">
    <location>
        <begin position="1"/>
        <end position="18"/>
    </location>
</feature>
<dbReference type="EMBL" id="JAUCMV010000001">
    <property type="protein sequence ID" value="KAK0427450.1"/>
    <property type="molecule type" value="Genomic_DNA"/>
</dbReference>
<dbReference type="Pfam" id="PF01549">
    <property type="entry name" value="ShK"/>
    <property type="match status" value="4"/>
</dbReference>
<name>A0AA39IN94_9BILA</name>
<dbReference type="InterPro" id="IPR003582">
    <property type="entry name" value="ShKT_dom"/>
</dbReference>
<feature type="domain" description="ShKT" evidence="4">
    <location>
        <begin position="130"/>
        <end position="164"/>
    </location>
</feature>
<feature type="transmembrane region" description="Helical" evidence="2">
    <location>
        <begin position="374"/>
        <end position="399"/>
    </location>
</feature>
<evidence type="ECO:0000256" key="3">
    <source>
        <dbReference type="SAM" id="SignalP"/>
    </source>
</evidence>
<dbReference type="Gene3D" id="1.10.10.1940">
    <property type="match status" value="1"/>
</dbReference>
<gene>
    <name evidence="5" type="ORF">QR680_010231</name>
</gene>
<dbReference type="PANTHER" id="PTHR21724">
    <property type="entry name" value="SHKT DOMAIN-CONTAINING PROTEIN"/>
    <property type="match status" value="1"/>
</dbReference>
<reference evidence="5" key="1">
    <citation type="submission" date="2023-06" db="EMBL/GenBank/DDBJ databases">
        <title>Genomic analysis of the entomopathogenic nematode Steinernema hermaphroditum.</title>
        <authorList>
            <person name="Schwarz E.M."/>
            <person name="Heppert J.K."/>
            <person name="Baniya A."/>
            <person name="Schwartz H.T."/>
            <person name="Tan C.-H."/>
            <person name="Antoshechkin I."/>
            <person name="Sternberg P.W."/>
            <person name="Goodrich-Blair H."/>
            <person name="Dillman A.R."/>
        </authorList>
    </citation>
    <scope>NUCLEOTIDE SEQUENCE</scope>
    <source>
        <strain evidence="5">PS9179</strain>
        <tissue evidence="5">Whole animal</tissue>
    </source>
</reference>
<dbReference type="SUPFAM" id="SSF81321">
    <property type="entry name" value="Family A G protein-coupled receptor-like"/>
    <property type="match status" value="1"/>
</dbReference>
<feature type="domain" description="ShKT" evidence="4">
    <location>
        <begin position="31"/>
        <end position="70"/>
    </location>
</feature>
<keyword evidence="6" id="KW-1185">Reference proteome</keyword>
<evidence type="ECO:0000313" key="6">
    <source>
        <dbReference type="Proteomes" id="UP001175271"/>
    </source>
</evidence>
<accession>A0AA39IN94</accession>
<keyword evidence="1" id="KW-1015">Disulfide bond</keyword>
<organism evidence="5 6">
    <name type="scientific">Steinernema hermaphroditum</name>
    <dbReference type="NCBI Taxonomy" id="289476"/>
    <lineage>
        <taxon>Eukaryota</taxon>
        <taxon>Metazoa</taxon>
        <taxon>Ecdysozoa</taxon>
        <taxon>Nematoda</taxon>
        <taxon>Chromadorea</taxon>
        <taxon>Rhabditida</taxon>
        <taxon>Tylenchina</taxon>
        <taxon>Panagrolaimomorpha</taxon>
        <taxon>Strongyloidoidea</taxon>
        <taxon>Steinernematidae</taxon>
        <taxon>Steinernema</taxon>
    </lineage>
</organism>
<evidence type="ECO:0000256" key="2">
    <source>
        <dbReference type="SAM" id="Phobius"/>
    </source>
</evidence>
<feature type="chain" id="PRO_5041298751" description="ShKT domain-containing protein" evidence="3">
    <location>
        <begin position="19"/>
        <end position="499"/>
    </location>
</feature>
<feature type="disulfide bond" evidence="1">
    <location>
        <begin position="130"/>
        <end position="164"/>
    </location>
</feature>
<evidence type="ECO:0000259" key="4">
    <source>
        <dbReference type="PROSITE" id="PS51670"/>
    </source>
</evidence>
<dbReference type="AlphaFoldDB" id="A0AA39IN94"/>
<dbReference type="Gene3D" id="1.20.1070.10">
    <property type="entry name" value="Rhodopsin 7-helix transmembrane proteins"/>
    <property type="match status" value="1"/>
</dbReference>
<keyword evidence="2" id="KW-0472">Membrane</keyword>
<keyword evidence="3" id="KW-0732">Signal</keyword>
<feature type="transmembrane region" description="Helical" evidence="2">
    <location>
        <begin position="325"/>
        <end position="354"/>
    </location>
</feature>
<dbReference type="PANTHER" id="PTHR21724:SF109">
    <property type="entry name" value="SHKT DOMAIN-CONTAINING PROTEIN"/>
    <property type="match status" value="1"/>
</dbReference>
<proteinExistence type="predicted"/>
<sequence>MKVDLIFSLFALLASANGLVSSLGVDPRYNCYNNRNADDYCNVNKNQCHSADPKIITYMHENCAHTCGFCLEQKCFDIVIGCEGLKNLCFDKNEGEWVTQICPRTCGMCGAKPKPQPTPTPTPTIPEGLCYDRDTNCNQLAYACDEPRYRQWMSKNCALTCKRCKVGPPFCADANDLCPLWAEHGFCEDQEFPLQKRICAKTYYPIYPMTMAVRYGVAVIDLTIFALVLPLNTSFLWIICRTKSLWKLWAYKIMFLIGVVDTLLLITTLEAGLMSLLNVQFPHALVSSATVLSLIMPVVQGLLSIVLAYNRFVVILGITRINIRLLYYILLLLVVIVTALMIGFFCYFIDYYLYNLQNHGFHTTWPATVPVLEAMNIISIVCFVAASIMYSVSFGSILLKRRLVKTQEVSLLLQAFLPFVWLITMRVFNKIADSIKGQHSDAFTILLNLVMRSLPASHAVVYLVCNRTLRRNLIEMFTIKNAVTATSAVVSLTPSSRFT</sequence>
<dbReference type="Proteomes" id="UP001175271">
    <property type="component" value="Unassembled WGS sequence"/>
</dbReference>